<evidence type="ECO:0000256" key="6">
    <source>
        <dbReference type="SAM" id="SignalP"/>
    </source>
</evidence>
<proteinExistence type="inferred from homology"/>
<dbReference type="EMBL" id="CP063458">
    <property type="protein sequence ID" value="QOV88020.1"/>
    <property type="molecule type" value="Genomic_DNA"/>
</dbReference>
<dbReference type="InterPro" id="IPR017850">
    <property type="entry name" value="Alkaline_phosphatase_core_sf"/>
</dbReference>
<dbReference type="InterPro" id="IPR050738">
    <property type="entry name" value="Sulfatase"/>
</dbReference>
<dbReference type="PANTHER" id="PTHR42693">
    <property type="entry name" value="ARYLSULFATASE FAMILY MEMBER"/>
    <property type="match status" value="1"/>
</dbReference>
<name>A0A7M2WU05_9BACT</name>
<reference evidence="8 9" key="1">
    <citation type="submission" date="2020-10" db="EMBL/GenBank/DDBJ databases">
        <title>Wide distribution of Phycisphaera-like planctomycetes from WD2101 soil group in peatlands and genome analysis of the first cultivated representative.</title>
        <authorList>
            <person name="Dedysh S.N."/>
            <person name="Beletsky A.V."/>
            <person name="Ivanova A."/>
            <person name="Kulichevskaya I.S."/>
            <person name="Suzina N.E."/>
            <person name="Philippov D.A."/>
            <person name="Rakitin A.L."/>
            <person name="Mardanov A.V."/>
            <person name="Ravin N.V."/>
        </authorList>
    </citation>
    <scope>NUCLEOTIDE SEQUENCE [LARGE SCALE GENOMIC DNA]</scope>
    <source>
        <strain evidence="8 9">M1803</strain>
    </source>
</reference>
<keyword evidence="2" id="KW-0479">Metal-binding</keyword>
<dbReference type="Proteomes" id="UP000593765">
    <property type="component" value="Chromosome"/>
</dbReference>
<dbReference type="InterPro" id="IPR000917">
    <property type="entry name" value="Sulfatase_N"/>
</dbReference>
<dbReference type="AlphaFoldDB" id="A0A7M2WU05"/>
<dbReference type="SUPFAM" id="SSF53649">
    <property type="entry name" value="Alkaline phosphatase-like"/>
    <property type="match status" value="1"/>
</dbReference>
<gene>
    <name evidence="8" type="ORF">IPV69_17330</name>
</gene>
<dbReference type="KEGG" id="hbs:IPV69_17330"/>
<comment type="similarity">
    <text evidence="1">Belongs to the sulfatase family.</text>
</comment>
<organism evidence="8 9">
    <name type="scientific">Humisphaera borealis</name>
    <dbReference type="NCBI Taxonomy" id="2807512"/>
    <lineage>
        <taxon>Bacteria</taxon>
        <taxon>Pseudomonadati</taxon>
        <taxon>Planctomycetota</taxon>
        <taxon>Phycisphaerae</taxon>
        <taxon>Tepidisphaerales</taxon>
        <taxon>Tepidisphaeraceae</taxon>
        <taxon>Humisphaera</taxon>
    </lineage>
</organism>
<feature type="signal peptide" evidence="6">
    <location>
        <begin position="1"/>
        <end position="22"/>
    </location>
</feature>
<dbReference type="CDD" id="cd16155">
    <property type="entry name" value="sulfatase_like"/>
    <property type="match status" value="1"/>
</dbReference>
<dbReference type="Gene3D" id="3.40.720.10">
    <property type="entry name" value="Alkaline Phosphatase, subunit A"/>
    <property type="match status" value="1"/>
</dbReference>
<evidence type="ECO:0000256" key="3">
    <source>
        <dbReference type="ARBA" id="ARBA00022801"/>
    </source>
</evidence>
<feature type="chain" id="PRO_5034853390" evidence="6">
    <location>
        <begin position="23"/>
        <end position="470"/>
    </location>
</feature>
<dbReference type="Pfam" id="PF00884">
    <property type="entry name" value="Sulfatase"/>
    <property type="match status" value="1"/>
</dbReference>
<dbReference type="GO" id="GO:0046872">
    <property type="term" value="F:metal ion binding"/>
    <property type="evidence" value="ECO:0007669"/>
    <property type="project" value="UniProtKB-KW"/>
</dbReference>
<keyword evidence="3 8" id="KW-0378">Hydrolase</keyword>
<protein>
    <submittedName>
        <fullName evidence="8">Sulfatase-like hydrolase/transferase</fullName>
    </submittedName>
</protein>
<evidence type="ECO:0000256" key="4">
    <source>
        <dbReference type="ARBA" id="ARBA00022837"/>
    </source>
</evidence>
<evidence type="ECO:0000259" key="7">
    <source>
        <dbReference type="Pfam" id="PF00884"/>
    </source>
</evidence>
<dbReference type="InterPro" id="IPR024607">
    <property type="entry name" value="Sulfatase_CS"/>
</dbReference>
<evidence type="ECO:0000256" key="2">
    <source>
        <dbReference type="ARBA" id="ARBA00022723"/>
    </source>
</evidence>
<sequence length="470" mass="51599">MKTIPLLILAICALIPSASLRAAERPPIKPNILHIHADDHRADGLHALGNAMLVTPNLDSLVERGMTFRHCYTMGSMVGAVCTPSRTMMLTGRSWLRIPGSPGAAPNAKDPATFLPRVLRTAGYQTWHMGKCGNGFPAGLAAFETTIRDDARGATPENDRAHCSQRLADGTIKFLKSRAAAHEEKPFYIYIAPPVPHDPRSAEPQFHKLYDPAQIRLSPAFMPLHPFDNGEMTVRDEKLAPWPRTEADTKQQHADYFACVTGLDHHVGRIFAELKACGQWDQTIIIFSGDNGLSLGEHGLFGKQNLYELGGMHVPLVIAGPGIPRGQSDALVYLMDLFPTLVELAGARVPAGIDGRSIVPILAGKQANVRDVLYTAYRDCQRAIRDKRWKLIRYPLVDRTQLFDLDADPHELMNLADKPEHKAKVAELTALLSREMAANADTSPLTVENPKPAEWTPPIPGSDAGKKARK</sequence>
<accession>A0A7M2WU05</accession>
<keyword evidence="9" id="KW-1185">Reference proteome</keyword>
<dbReference type="PANTHER" id="PTHR42693:SF53">
    <property type="entry name" value="ENDO-4-O-SULFATASE"/>
    <property type="match status" value="1"/>
</dbReference>
<evidence type="ECO:0000256" key="1">
    <source>
        <dbReference type="ARBA" id="ARBA00008779"/>
    </source>
</evidence>
<evidence type="ECO:0000313" key="9">
    <source>
        <dbReference type="Proteomes" id="UP000593765"/>
    </source>
</evidence>
<evidence type="ECO:0000313" key="8">
    <source>
        <dbReference type="EMBL" id="QOV88020.1"/>
    </source>
</evidence>
<keyword evidence="4" id="KW-0106">Calcium</keyword>
<feature type="domain" description="Sulfatase N-terminal" evidence="7">
    <location>
        <begin position="30"/>
        <end position="347"/>
    </location>
</feature>
<evidence type="ECO:0000256" key="5">
    <source>
        <dbReference type="SAM" id="MobiDB-lite"/>
    </source>
</evidence>
<dbReference type="PROSITE" id="PS00523">
    <property type="entry name" value="SULFATASE_1"/>
    <property type="match status" value="1"/>
</dbReference>
<dbReference type="GO" id="GO:0004065">
    <property type="term" value="F:arylsulfatase activity"/>
    <property type="evidence" value="ECO:0007669"/>
    <property type="project" value="TreeGrafter"/>
</dbReference>
<keyword evidence="6" id="KW-0732">Signal</keyword>
<feature type="region of interest" description="Disordered" evidence="5">
    <location>
        <begin position="439"/>
        <end position="470"/>
    </location>
</feature>